<keyword evidence="3" id="KW-1185">Reference proteome</keyword>
<protein>
    <submittedName>
        <fullName evidence="2">Uncharacterized protein</fullName>
    </submittedName>
</protein>
<reference evidence="2" key="1">
    <citation type="submission" date="2025-08" db="UniProtKB">
        <authorList>
            <consortium name="Ensembl"/>
        </authorList>
    </citation>
    <scope>IDENTIFICATION</scope>
</reference>
<evidence type="ECO:0000313" key="3">
    <source>
        <dbReference type="Proteomes" id="UP000261480"/>
    </source>
</evidence>
<accession>A0A3B3WQ12</accession>
<feature type="signal peptide" evidence="1">
    <location>
        <begin position="1"/>
        <end position="21"/>
    </location>
</feature>
<sequence length="67" mass="7504">MDIIWELLIILHANVIVCISGESWASLAPFWAGTIIKQLKWVTRCKIRNLNSTSTVKQFKAEGCEAG</sequence>
<dbReference type="AlphaFoldDB" id="A0A3B3WQ12"/>
<keyword evidence="1" id="KW-0732">Signal</keyword>
<name>A0A3B3WQ12_9TELE</name>
<evidence type="ECO:0000256" key="1">
    <source>
        <dbReference type="SAM" id="SignalP"/>
    </source>
</evidence>
<reference evidence="2" key="2">
    <citation type="submission" date="2025-09" db="UniProtKB">
        <authorList>
            <consortium name="Ensembl"/>
        </authorList>
    </citation>
    <scope>IDENTIFICATION</scope>
</reference>
<feature type="chain" id="PRO_5017434017" evidence="1">
    <location>
        <begin position="22"/>
        <end position="67"/>
    </location>
</feature>
<organism evidence="2 3">
    <name type="scientific">Poecilia mexicana</name>
    <dbReference type="NCBI Taxonomy" id="48701"/>
    <lineage>
        <taxon>Eukaryota</taxon>
        <taxon>Metazoa</taxon>
        <taxon>Chordata</taxon>
        <taxon>Craniata</taxon>
        <taxon>Vertebrata</taxon>
        <taxon>Euteleostomi</taxon>
        <taxon>Actinopterygii</taxon>
        <taxon>Neopterygii</taxon>
        <taxon>Teleostei</taxon>
        <taxon>Neoteleostei</taxon>
        <taxon>Acanthomorphata</taxon>
        <taxon>Ovalentaria</taxon>
        <taxon>Atherinomorphae</taxon>
        <taxon>Cyprinodontiformes</taxon>
        <taxon>Poeciliidae</taxon>
        <taxon>Poeciliinae</taxon>
        <taxon>Poecilia</taxon>
    </lineage>
</organism>
<dbReference type="Proteomes" id="UP000261480">
    <property type="component" value="Unplaced"/>
</dbReference>
<evidence type="ECO:0000313" key="2">
    <source>
        <dbReference type="Ensembl" id="ENSPMEP00000004881.1"/>
    </source>
</evidence>
<dbReference type="Ensembl" id="ENSPMET00000008436.1">
    <property type="protein sequence ID" value="ENSPMEP00000004881.1"/>
    <property type="gene ID" value="ENSPMEG00000006196.1"/>
</dbReference>
<proteinExistence type="predicted"/>